<sequence>SGRVSSSLPDVGSALVGAAFYRNPALQCPSQPDDVHDTNTAPTCILHRENKSSPLFRGDALQRFRPAQDNFQLADAIGKCHEEVTWVDFGIVGPLGAALNSNPPHNVSINVIAHNTEVHPKMVRVYDDPNRPAGPYYPDNMEEILIDPQYKPSDLELYLVPAVSGAIGGLSKFLFNYWNRVPWYAGMRSQEPEPLILVGAGAAENHLAPAPEKMLRHY</sequence>
<proteinExistence type="predicted"/>
<gene>
    <name evidence="1" type="ORF">CTOB1V02_LOCUS10020</name>
</gene>
<feature type="non-terminal residue" evidence="1">
    <location>
        <position position="218"/>
    </location>
</feature>
<reference evidence="1" key="1">
    <citation type="submission" date="2020-11" db="EMBL/GenBank/DDBJ databases">
        <authorList>
            <person name="Tran Van P."/>
        </authorList>
    </citation>
    <scope>NUCLEOTIDE SEQUENCE</scope>
</reference>
<name>A0A7R8ZUD6_9CRUS</name>
<accession>A0A7R8ZUD6</accession>
<protein>
    <submittedName>
        <fullName evidence="1">Uncharacterized protein</fullName>
    </submittedName>
</protein>
<dbReference type="AlphaFoldDB" id="A0A7R8ZUD6"/>
<organism evidence="1">
    <name type="scientific">Cyprideis torosa</name>
    <dbReference type="NCBI Taxonomy" id="163714"/>
    <lineage>
        <taxon>Eukaryota</taxon>
        <taxon>Metazoa</taxon>
        <taxon>Ecdysozoa</taxon>
        <taxon>Arthropoda</taxon>
        <taxon>Crustacea</taxon>
        <taxon>Oligostraca</taxon>
        <taxon>Ostracoda</taxon>
        <taxon>Podocopa</taxon>
        <taxon>Podocopida</taxon>
        <taxon>Cytherocopina</taxon>
        <taxon>Cytheroidea</taxon>
        <taxon>Cytherideidae</taxon>
        <taxon>Cyprideis</taxon>
    </lineage>
</organism>
<dbReference type="EMBL" id="OB664340">
    <property type="protein sequence ID" value="CAD7232179.1"/>
    <property type="molecule type" value="Genomic_DNA"/>
</dbReference>
<feature type="non-terminal residue" evidence="1">
    <location>
        <position position="1"/>
    </location>
</feature>
<evidence type="ECO:0000313" key="1">
    <source>
        <dbReference type="EMBL" id="CAD7232179.1"/>
    </source>
</evidence>